<evidence type="ECO:0008006" key="4">
    <source>
        <dbReference type="Google" id="ProtNLM"/>
    </source>
</evidence>
<keyword evidence="3" id="KW-1185">Reference proteome</keyword>
<comment type="caution">
    <text evidence="2">The sequence shown here is derived from an EMBL/GenBank/DDBJ whole genome shotgun (WGS) entry which is preliminary data.</text>
</comment>
<evidence type="ECO:0000313" key="2">
    <source>
        <dbReference type="EMBL" id="KAK8757971.1"/>
    </source>
</evidence>
<accession>A0AAQ4D681</accession>
<name>A0AAQ4D681_AMBAM</name>
<organism evidence="2 3">
    <name type="scientific">Amblyomma americanum</name>
    <name type="common">Lone star tick</name>
    <dbReference type="NCBI Taxonomy" id="6943"/>
    <lineage>
        <taxon>Eukaryota</taxon>
        <taxon>Metazoa</taxon>
        <taxon>Ecdysozoa</taxon>
        <taxon>Arthropoda</taxon>
        <taxon>Chelicerata</taxon>
        <taxon>Arachnida</taxon>
        <taxon>Acari</taxon>
        <taxon>Parasitiformes</taxon>
        <taxon>Ixodida</taxon>
        <taxon>Ixodoidea</taxon>
        <taxon>Ixodidae</taxon>
        <taxon>Amblyomminae</taxon>
        <taxon>Amblyomma</taxon>
    </lineage>
</organism>
<evidence type="ECO:0000256" key="1">
    <source>
        <dbReference type="SAM" id="SignalP"/>
    </source>
</evidence>
<evidence type="ECO:0000313" key="3">
    <source>
        <dbReference type="Proteomes" id="UP001321473"/>
    </source>
</evidence>
<sequence>MDLSARTVVAVLVAAAAATCAAQKTVLMEECVKGKAIPGFRNLTIDPCDSDPCVIKRGERYNITFFAEANADASVVVLSTSAIQQSNTTFLQIGQTVSCHFRDFPCNVTKGEVFRGSYIFGLADASFVSQDEISYWVQVGTDKSLFACGRTKLTIE</sequence>
<feature type="signal peptide" evidence="1">
    <location>
        <begin position="1"/>
        <end position="22"/>
    </location>
</feature>
<reference evidence="2 3" key="1">
    <citation type="journal article" date="2023" name="Arcadia Sci">
        <title>De novo assembly of a long-read Amblyomma americanum tick genome.</title>
        <authorList>
            <person name="Chou S."/>
            <person name="Poskanzer K.E."/>
            <person name="Rollins M."/>
            <person name="Thuy-Boun P.S."/>
        </authorList>
    </citation>
    <scope>NUCLEOTIDE SEQUENCE [LARGE SCALE GENOMIC DNA]</scope>
    <source>
        <strain evidence="2">F_SG_1</strain>
        <tissue evidence="2">Salivary glands</tissue>
    </source>
</reference>
<dbReference type="Proteomes" id="UP001321473">
    <property type="component" value="Unassembled WGS sequence"/>
</dbReference>
<proteinExistence type="predicted"/>
<dbReference type="Gene3D" id="2.60.40.770">
    <property type="match status" value="1"/>
</dbReference>
<gene>
    <name evidence="2" type="ORF">V5799_004405</name>
</gene>
<keyword evidence="1" id="KW-0732">Signal</keyword>
<dbReference type="InterPro" id="IPR014756">
    <property type="entry name" value="Ig_E-set"/>
</dbReference>
<dbReference type="SUPFAM" id="SSF81296">
    <property type="entry name" value="E set domains"/>
    <property type="match status" value="1"/>
</dbReference>
<protein>
    <recommendedName>
        <fullName evidence="4">Ml domain protein</fullName>
    </recommendedName>
</protein>
<feature type="chain" id="PRO_5042841242" description="Ml domain protein" evidence="1">
    <location>
        <begin position="23"/>
        <end position="156"/>
    </location>
</feature>
<dbReference type="AlphaFoldDB" id="A0AAQ4D681"/>
<dbReference type="EMBL" id="JARKHS020034622">
    <property type="protein sequence ID" value="KAK8757971.1"/>
    <property type="molecule type" value="Genomic_DNA"/>
</dbReference>